<keyword evidence="3" id="KW-1185">Reference proteome</keyword>
<feature type="region of interest" description="Disordered" evidence="1">
    <location>
        <begin position="1"/>
        <end position="88"/>
    </location>
</feature>
<gene>
    <name evidence="2" type="ORF">PODLI_1B036283</name>
</gene>
<evidence type="ECO:0000313" key="2">
    <source>
        <dbReference type="EMBL" id="CAI5785931.1"/>
    </source>
</evidence>
<proteinExistence type="predicted"/>
<evidence type="ECO:0000313" key="3">
    <source>
        <dbReference type="Proteomes" id="UP001178461"/>
    </source>
</evidence>
<dbReference type="AlphaFoldDB" id="A0AA35KX50"/>
<feature type="compositionally biased region" description="Low complexity" evidence="1">
    <location>
        <begin position="1"/>
        <end position="12"/>
    </location>
</feature>
<organism evidence="2 3">
    <name type="scientific">Podarcis lilfordi</name>
    <name type="common">Lilford's wall lizard</name>
    <dbReference type="NCBI Taxonomy" id="74358"/>
    <lineage>
        <taxon>Eukaryota</taxon>
        <taxon>Metazoa</taxon>
        <taxon>Chordata</taxon>
        <taxon>Craniata</taxon>
        <taxon>Vertebrata</taxon>
        <taxon>Euteleostomi</taxon>
        <taxon>Lepidosauria</taxon>
        <taxon>Squamata</taxon>
        <taxon>Bifurcata</taxon>
        <taxon>Unidentata</taxon>
        <taxon>Episquamata</taxon>
        <taxon>Laterata</taxon>
        <taxon>Lacertibaenia</taxon>
        <taxon>Lacertidae</taxon>
        <taxon>Podarcis</taxon>
    </lineage>
</organism>
<accession>A0AA35KX50</accession>
<protein>
    <submittedName>
        <fullName evidence="2">Uncharacterized protein</fullName>
    </submittedName>
</protein>
<reference evidence="2" key="1">
    <citation type="submission" date="2022-12" db="EMBL/GenBank/DDBJ databases">
        <authorList>
            <person name="Alioto T."/>
            <person name="Alioto T."/>
            <person name="Gomez Garrido J."/>
        </authorList>
    </citation>
    <scope>NUCLEOTIDE SEQUENCE</scope>
</reference>
<feature type="compositionally biased region" description="Low complexity" evidence="1">
    <location>
        <begin position="63"/>
        <end position="75"/>
    </location>
</feature>
<dbReference type="EMBL" id="OX395135">
    <property type="protein sequence ID" value="CAI5785931.1"/>
    <property type="molecule type" value="Genomic_DNA"/>
</dbReference>
<evidence type="ECO:0000256" key="1">
    <source>
        <dbReference type="SAM" id="MobiDB-lite"/>
    </source>
</evidence>
<name>A0AA35KX50_9SAUR</name>
<sequence>MTGTPRSRSSPSESPPTCLPRCSPIIALTSGGGRRVGATASPVFKIRQKAAREEGGGGGERAGSGASRSRAAEGAPLAARLIPKAESR</sequence>
<dbReference type="Proteomes" id="UP001178461">
    <property type="component" value="Chromosome 10"/>
</dbReference>